<reference evidence="1" key="1">
    <citation type="submission" date="2021-12" db="EMBL/GenBank/DDBJ databases">
        <authorList>
            <person name="Zaccaron A."/>
            <person name="Stergiopoulos I."/>
        </authorList>
    </citation>
    <scope>NUCLEOTIDE SEQUENCE</scope>
    <source>
        <strain evidence="1">Race5_Kim</strain>
    </source>
</reference>
<sequence>MAVTSRLESLPPELVTIVLDYIPRPTDLKSLCLTSKVLRNVATPPLYKTAVFDDKVPDWPKSSFGRGFLSLDNPGIAHVRALEFAPCVTMRNHEQEQQFLKRALQVLPRNALTAIVIPNIRCTEDMLSLLCTQQNKLTKISLGPIMFDFATTLSSKAFGHQLWTNLQELSIPVRVGSLQDIRAYHHLVQGTATLSTLNINVITCVSREVLQPPNSQARDKINELLFSRSENGAGSPRLKLKTLTLAAMGTCYIHVMTHVDLSILTSLSIDLRESGSSESLGYLTSQFTKHGASLRIFSYQSFAHLEQRAVLEQFLSTFEGLKKCTLIGDSPDLQSLARHRASLNVLALDLAGYGERVDDGSIHKHIAEHFPSLRVLAINMPVMELRANGKTKSTIWQNSLLALITMPHIQAVQIRQMPDAPDGSFLKDRNAREHNIAAYMEMFSAWSDKCLGEIYTRAAHFRDHLPVLLFRAHDDCITDDDGSVWLDLEPFSLLPAKRIDAFGKISRVLIKGTVSEACYMEPELREVSETYRD</sequence>
<dbReference type="EMBL" id="CP090164">
    <property type="protein sequence ID" value="UJO14319.1"/>
    <property type="molecule type" value="Genomic_DNA"/>
</dbReference>
<dbReference type="KEGG" id="ffu:CLAFUR5_03733"/>
<accession>A0A9Q8LBR2</accession>
<dbReference type="AlphaFoldDB" id="A0A9Q8LBR2"/>
<evidence type="ECO:0008006" key="3">
    <source>
        <dbReference type="Google" id="ProtNLM"/>
    </source>
</evidence>
<gene>
    <name evidence="1" type="ORF">CLAFUR5_03733</name>
</gene>
<dbReference type="OrthoDB" id="5130616at2759"/>
<protein>
    <recommendedName>
        <fullName evidence="3">F-box domain-containing protein</fullName>
    </recommendedName>
</protein>
<name>A0A9Q8LBR2_PASFU</name>
<dbReference type="RefSeq" id="XP_047758685.1">
    <property type="nucleotide sequence ID" value="XM_047902881.1"/>
</dbReference>
<keyword evidence="2" id="KW-1185">Reference proteome</keyword>
<dbReference type="Proteomes" id="UP000756132">
    <property type="component" value="Chromosome 2"/>
</dbReference>
<evidence type="ECO:0000313" key="2">
    <source>
        <dbReference type="Proteomes" id="UP000756132"/>
    </source>
</evidence>
<reference evidence="1" key="2">
    <citation type="journal article" date="2022" name="Microb. Genom.">
        <title>A chromosome-scale genome assembly of the tomato pathogen Cladosporium fulvum reveals a compartmentalized genome architecture and the presence of a dispensable chromosome.</title>
        <authorList>
            <person name="Zaccaron A.Z."/>
            <person name="Chen L.H."/>
            <person name="Samaras A."/>
            <person name="Stergiopoulos I."/>
        </authorList>
    </citation>
    <scope>NUCLEOTIDE SEQUENCE</scope>
    <source>
        <strain evidence="1">Race5_Kim</strain>
    </source>
</reference>
<proteinExistence type="predicted"/>
<evidence type="ECO:0000313" key="1">
    <source>
        <dbReference type="EMBL" id="UJO14319.1"/>
    </source>
</evidence>
<dbReference type="GeneID" id="71983611"/>
<organism evidence="1 2">
    <name type="scientific">Passalora fulva</name>
    <name type="common">Tomato leaf mold</name>
    <name type="synonym">Cladosporium fulvum</name>
    <dbReference type="NCBI Taxonomy" id="5499"/>
    <lineage>
        <taxon>Eukaryota</taxon>
        <taxon>Fungi</taxon>
        <taxon>Dikarya</taxon>
        <taxon>Ascomycota</taxon>
        <taxon>Pezizomycotina</taxon>
        <taxon>Dothideomycetes</taxon>
        <taxon>Dothideomycetidae</taxon>
        <taxon>Mycosphaerellales</taxon>
        <taxon>Mycosphaerellaceae</taxon>
        <taxon>Fulvia</taxon>
    </lineage>
</organism>